<feature type="region of interest" description="Disordered" evidence="14">
    <location>
        <begin position="925"/>
        <end position="964"/>
    </location>
</feature>
<feature type="domain" description="GRF-type" evidence="16">
    <location>
        <begin position="884"/>
        <end position="923"/>
    </location>
</feature>
<keyword evidence="9 13" id="KW-0799">Topoisomerase</keyword>
<dbReference type="PANTHER" id="PTHR11390:SF21">
    <property type="entry name" value="DNA TOPOISOMERASE 3-ALPHA"/>
    <property type="match status" value="1"/>
</dbReference>
<dbReference type="Proteomes" id="UP000242450">
    <property type="component" value="Chromosome 5"/>
</dbReference>
<dbReference type="InterPro" id="IPR023405">
    <property type="entry name" value="Topo_IA_core_domain"/>
</dbReference>
<keyword evidence="19" id="KW-1185">Reference proteome</keyword>
<dbReference type="CDD" id="cd03362">
    <property type="entry name" value="TOPRIM_TopoIA_TopoIII"/>
    <property type="match status" value="1"/>
</dbReference>
<comment type="caution">
    <text evidence="18">The sequence shown here is derived from an EMBL/GenBank/DDBJ whole genome shotgun (WGS) entry which is preliminary data.</text>
</comment>
<keyword evidence="10 13" id="KW-0238">DNA-binding</keyword>
<dbReference type="InterPro" id="IPR003602">
    <property type="entry name" value="Topo_IA_DNA-bd_dom"/>
</dbReference>
<evidence type="ECO:0000256" key="4">
    <source>
        <dbReference type="ARBA" id="ARBA00022723"/>
    </source>
</evidence>
<dbReference type="InterPro" id="IPR013498">
    <property type="entry name" value="Topo_IA_Znf"/>
</dbReference>
<comment type="similarity">
    <text evidence="3 13">Belongs to the type IA topoisomerase family.</text>
</comment>
<keyword evidence="11 13" id="KW-0413">Isomerase</keyword>
<dbReference type="InterPro" id="IPR013497">
    <property type="entry name" value="Topo_IA_cen"/>
</dbReference>
<evidence type="ECO:0000256" key="6">
    <source>
        <dbReference type="ARBA" id="ARBA00022771"/>
    </source>
</evidence>
<dbReference type="EMBL" id="MKHE01000005">
    <property type="protein sequence ID" value="OWK14608.1"/>
    <property type="molecule type" value="Genomic_DNA"/>
</dbReference>
<sequence>HGAVLLSLAEAAGRRAEAGCARDRGPAGDSPVPGAGTADALGPGMIFPAARCALRWLPRPGARALTRAAMEVALRGVRKILCVAEKNDAAKGIADLLSGGRMRRREGLSRFNKIYEFDYHLCGQNVTMVMTSVSGHLLAHDFRMQFRKWQSCNPLVLFEAEIEKYCPENFVDIKKTLEREARQCQALVIWTDCDREGENIGFEVIHVCKAVKPSLQVLRARFSEITARAVRTACENLTEPDQRVSDAVDVRQELDLRIGAAFTRFQTLRLQKIFPEVLAEQLISYGSCQFPTLGFVVERFKAIQAFVPEVFHKIRVTHDHIDGVVEFSWKRHRLFNHTACLVLYQLCMEDPRATVVEVRSKAKSKWRPQALDTVELEKLASRKLRINAKETMRIAERLYTQGYISYPRTETNIFPKDLDLAALVELQTPDPRWGAFARNILERGGPTPRNGNKSDQAHPPIHPTKYTDSLQGDEQRLYELIVRHFLACCSQDAQGQETTVEIDIAQERFVAQGLMILARNYLDVYPYDRWSDKTLPVYEQGTCFQPSTVEMVDGETSPPQLLTEADLIALMEKHGIGTDATHAEHIETIKARMYVGLTPDKRFLPGHLGMGLVEGEELGALGVVVMKPHSGHTTPLLSTGYDSMGYEMSKPDLRAELEADLKLICEGKKDKLVVLHQQVQKYKQVFIEAVAKARKLDEALSQYFGAAAEVAPQEALPAVPEPIRKCPQCGQDMVLKTRKSGGFYLSCTGFPECRSAVWFPDSVLEASRDESVCPVCQPHPVYRLKFKFKRGSLPPTMPLEFVGCIGGCDETLREILALRFSRGAPRVGQPASQTSGHLQASQSLNRMDSGQQGQPRPPVTKPSKALTRTLPPPPVESEGNSVTCNCGQEALLLTVRKEGPNQGRQFYKCGGGGCSFFLWADSGHPGAGPPSSASRPPGGPLGRPPGSGTLPGGSGRPGNGGSGGASCLCGQPAITRTVQKDGPNQGRQFHTCAQPREQQCGFFQWVEENVAPGTFGGTLWPGSRGGTQGLEARSKRARAGSSDMGSAAKKPRKCSLCHQPGHTRPFCPQNR</sequence>
<evidence type="ECO:0000256" key="12">
    <source>
        <dbReference type="PROSITE-ProRule" id="PRU01343"/>
    </source>
</evidence>
<keyword evidence="7" id="KW-0862">Zinc</keyword>
<dbReference type="Gene3D" id="2.70.20.10">
    <property type="entry name" value="Topoisomerase I, domain 3"/>
    <property type="match status" value="1"/>
</dbReference>
<dbReference type="GO" id="GO:0008270">
    <property type="term" value="F:zinc ion binding"/>
    <property type="evidence" value="ECO:0007669"/>
    <property type="project" value="UniProtKB-KW"/>
</dbReference>
<evidence type="ECO:0000256" key="8">
    <source>
        <dbReference type="ARBA" id="ARBA00022842"/>
    </source>
</evidence>
<dbReference type="InterPro" id="IPR013824">
    <property type="entry name" value="Topo_IA_cen_sub1"/>
</dbReference>
<feature type="non-terminal residue" evidence="18">
    <location>
        <position position="1"/>
    </location>
</feature>
<dbReference type="InterPro" id="IPR034144">
    <property type="entry name" value="TOPRIM_TopoIII"/>
</dbReference>
<evidence type="ECO:0000256" key="1">
    <source>
        <dbReference type="ARBA" id="ARBA00000213"/>
    </source>
</evidence>
<keyword evidence="6 12" id="KW-0863">Zinc-finger</keyword>
<dbReference type="GO" id="GO:0003677">
    <property type="term" value="F:DNA binding"/>
    <property type="evidence" value="ECO:0007669"/>
    <property type="project" value="UniProtKB-KW"/>
</dbReference>
<dbReference type="PROSITE" id="PS52039">
    <property type="entry name" value="TOPO_IA_2"/>
    <property type="match status" value="1"/>
</dbReference>
<evidence type="ECO:0000256" key="5">
    <source>
        <dbReference type="ARBA" id="ARBA00022737"/>
    </source>
</evidence>
<evidence type="ECO:0000256" key="11">
    <source>
        <dbReference type="ARBA" id="ARBA00023235"/>
    </source>
</evidence>
<feature type="compositionally biased region" description="Polar residues" evidence="14">
    <location>
        <begin position="830"/>
        <end position="854"/>
    </location>
</feature>
<dbReference type="EC" id="5.6.2.1" evidence="13"/>
<dbReference type="FunFam" id="3.30.65.10:FF:000007">
    <property type="entry name" value="DNA topoisomerase"/>
    <property type="match status" value="1"/>
</dbReference>
<evidence type="ECO:0000256" key="14">
    <source>
        <dbReference type="SAM" id="MobiDB-lite"/>
    </source>
</evidence>
<dbReference type="GO" id="GO:0005634">
    <property type="term" value="C:nucleus"/>
    <property type="evidence" value="ECO:0007669"/>
    <property type="project" value="TreeGrafter"/>
</dbReference>
<dbReference type="GO" id="GO:0031422">
    <property type="term" value="C:RecQ family helicase-topoisomerase III complex"/>
    <property type="evidence" value="ECO:0007669"/>
    <property type="project" value="TreeGrafter"/>
</dbReference>
<dbReference type="Gene3D" id="1.10.290.10">
    <property type="entry name" value="Topoisomerase I, domain 4"/>
    <property type="match status" value="1"/>
</dbReference>
<dbReference type="PROSITE" id="PS51999">
    <property type="entry name" value="ZF_GRF"/>
    <property type="match status" value="2"/>
</dbReference>
<dbReference type="FunFam" id="2.70.20.10:FF:000004">
    <property type="entry name" value="DNA topoisomerase"/>
    <property type="match status" value="1"/>
</dbReference>
<dbReference type="InterPro" id="IPR010666">
    <property type="entry name" value="Znf_GRF"/>
</dbReference>
<evidence type="ECO:0000259" key="15">
    <source>
        <dbReference type="PROSITE" id="PS50880"/>
    </source>
</evidence>
<evidence type="ECO:0000259" key="17">
    <source>
        <dbReference type="PROSITE" id="PS52039"/>
    </source>
</evidence>
<dbReference type="PANTHER" id="PTHR11390">
    <property type="entry name" value="PROKARYOTIC DNA TOPOISOMERASE"/>
    <property type="match status" value="1"/>
</dbReference>
<dbReference type="Pfam" id="PF01751">
    <property type="entry name" value="Toprim"/>
    <property type="match status" value="1"/>
</dbReference>
<dbReference type="SUPFAM" id="SSF57783">
    <property type="entry name" value="Zinc beta-ribbon"/>
    <property type="match status" value="1"/>
</dbReference>
<organism evidence="18 19">
    <name type="scientific">Cervus elaphus hippelaphus</name>
    <name type="common">European red deer</name>
    <dbReference type="NCBI Taxonomy" id="46360"/>
    <lineage>
        <taxon>Eukaryota</taxon>
        <taxon>Metazoa</taxon>
        <taxon>Chordata</taxon>
        <taxon>Craniata</taxon>
        <taxon>Vertebrata</taxon>
        <taxon>Euteleostomi</taxon>
        <taxon>Mammalia</taxon>
        <taxon>Eutheria</taxon>
        <taxon>Laurasiatheria</taxon>
        <taxon>Artiodactyla</taxon>
        <taxon>Ruminantia</taxon>
        <taxon>Pecora</taxon>
        <taxon>Cervidae</taxon>
        <taxon>Cervinae</taxon>
        <taxon>Cervus</taxon>
    </lineage>
</organism>
<feature type="compositionally biased region" description="Gly residues" evidence="14">
    <location>
        <begin position="949"/>
        <end position="964"/>
    </location>
</feature>
<keyword evidence="4" id="KW-0479">Metal-binding</keyword>
<dbReference type="SMART" id="SM00437">
    <property type="entry name" value="TOP1Ac"/>
    <property type="match status" value="1"/>
</dbReference>
<evidence type="ECO:0000313" key="18">
    <source>
        <dbReference type="EMBL" id="OWK14608.1"/>
    </source>
</evidence>
<dbReference type="CDD" id="cd00186">
    <property type="entry name" value="TOP1Ac"/>
    <property type="match status" value="1"/>
</dbReference>
<dbReference type="GO" id="GO:0006265">
    <property type="term" value="P:DNA topological change"/>
    <property type="evidence" value="ECO:0007669"/>
    <property type="project" value="InterPro"/>
</dbReference>
<dbReference type="FunFam" id="3.40.50.140:FF:000003">
    <property type="entry name" value="DNA topoisomerase"/>
    <property type="match status" value="1"/>
</dbReference>
<dbReference type="SMART" id="SM00493">
    <property type="entry name" value="TOPRIM"/>
    <property type="match status" value="1"/>
</dbReference>
<feature type="region of interest" description="Disordered" evidence="14">
    <location>
        <begin position="444"/>
        <end position="468"/>
    </location>
</feature>
<dbReference type="OrthoDB" id="430051at2759"/>
<dbReference type="InterPro" id="IPR000380">
    <property type="entry name" value="Topo_IA"/>
</dbReference>
<dbReference type="InterPro" id="IPR013825">
    <property type="entry name" value="Topo_IA_cen_sub2"/>
</dbReference>
<dbReference type="PROSITE" id="PS50880">
    <property type="entry name" value="TOPRIM"/>
    <property type="match status" value="1"/>
</dbReference>
<dbReference type="GO" id="GO:0003917">
    <property type="term" value="F:DNA topoisomerase type I (single strand cut, ATP-independent) activity"/>
    <property type="evidence" value="ECO:0007669"/>
    <property type="project" value="UniProtKB-EC"/>
</dbReference>
<dbReference type="AlphaFoldDB" id="A0A212D8N2"/>
<evidence type="ECO:0000259" key="16">
    <source>
        <dbReference type="PROSITE" id="PS51999"/>
    </source>
</evidence>
<gene>
    <name evidence="18" type="ORF">Celaphus_00001093</name>
</gene>
<evidence type="ECO:0000256" key="13">
    <source>
        <dbReference type="RuleBase" id="RU362092"/>
    </source>
</evidence>
<dbReference type="InterPro" id="IPR003601">
    <property type="entry name" value="Topo_IA_2"/>
</dbReference>
<evidence type="ECO:0000256" key="2">
    <source>
        <dbReference type="ARBA" id="ARBA00001946"/>
    </source>
</evidence>
<evidence type="ECO:0000256" key="3">
    <source>
        <dbReference type="ARBA" id="ARBA00009446"/>
    </source>
</evidence>
<proteinExistence type="inferred from homology"/>
<dbReference type="Gene3D" id="3.40.50.140">
    <property type="match status" value="1"/>
</dbReference>
<name>A0A212D8N2_CEREH</name>
<dbReference type="SUPFAM" id="SSF56712">
    <property type="entry name" value="Prokaryotic type I DNA topoisomerase"/>
    <property type="match status" value="1"/>
</dbReference>
<evidence type="ECO:0000256" key="7">
    <source>
        <dbReference type="ARBA" id="ARBA00022833"/>
    </source>
</evidence>
<feature type="domain" description="Toprim" evidence="15">
    <location>
        <begin position="79"/>
        <end position="223"/>
    </location>
</feature>
<dbReference type="InterPro" id="IPR013826">
    <property type="entry name" value="Topo_IA_cen_sub3"/>
</dbReference>
<comment type="catalytic activity">
    <reaction evidence="1 13">
        <text>ATP-independent breakage of single-stranded DNA, followed by passage and rejoining.</text>
        <dbReference type="EC" id="5.6.2.1"/>
    </reaction>
</comment>
<comment type="cofactor">
    <cofactor evidence="2">
        <name>Mg(2+)</name>
        <dbReference type="ChEBI" id="CHEBI:18420"/>
    </cofactor>
</comment>
<comment type="function">
    <text evidence="13">Introduces a single-strand break via transesterification at a target site in duplex DNA. Releases the supercoiling and torsional tension of DNA introduced during the DNA replication and transcription by transiently cleaving and rejoining one strand of the DNA duplex. The scissile phosphodiester is attacked by the catalytic tyrosine of the enzyme, resulting in the formation of a DNA-(5'-phosphotyrosyl)-enzyme intermediate and the expulsion of a 3'-OH DNA strand.</text>
</comment>
<dbReference type="GO" id="GO:0006310">
    <property type="term" value="P:DNA recombination"/>
    <property type="evidence" value="ECO:0007669"/>
    <property type="project" value="TreeGrafter"/>
</dbReference>
<dbReference type="Gene3D" id="3.30.65.10">
    <property type="entry name" value="Bacterial Topoisomerase I, domain 1"/>
    <property type="match status" value="1"/>
</dbReference>
<dbReference type="Pfam" id="PF01131">
    <property type="entry name" value="Topoisom_bac"/>
    <property type="match status" value="1"/>
</dbReference>
<protein>
    <recommendedName>
        <fullName evidence="13">DNA topoisomerase</fullName>
        <ecNumber evidence="13">5.6.2.1</ecNumber>
    </recommendedName>
</protein>
<reference evidence="18 19" key="1">
    <citation type="journal article" date="2018" name="Mol. Genet. Genomics">
        <title>The red deer Cervus elaphus genome CerEla1.0: sequencing, annotating, genes, and chromosomes.</title>
        <authorList>
            <person name="Bana N.A."/>
            <person name="Nyiri A."/>
            <person name="Nagy J."/>
            <person name="Frank K."/>
            <person name="Nagy T."/>
            <person name="Steger V."/>
            <person name="Schiller M."/>
            <person name="Lakatos P."/>
            <person name="Sugar L."/>
            <person name="Horn P."/>
            <person name="Barta E."/>
            <person name="Orosz L."/>
        </authorList>
    </citation>
    <scope>NUCLEOTIDE SEQUENCE [LARGE SCALE GENOMIC DNA]</scope>
    <source>
        <strain evidence="18">Hungarian</strain>
    </source>
</reference>
<evidence type="ECO:0000256" key="10">
    <source>
        <dbReference type="ARBA" id="ARBA00023125"/>
    </source>
</evidence>
<dbReference type="Pfam" id="PF06839">
    <property type="entry name" value="Zn_ribbon_GRF"/>
    <property type="match status" value="2"/>
</dbReference>
<keyword evidence="5" id="KW-0677">Repeat</keyword>
<dbReference type="FunFam" id="1.10.290.10:FF:000001">
    <property type="entry name" value="DNA topoisomerase"/>
    <property type="match status" value="1"/>
</dbReference>
<feature type="domain" description="GRF-type" evidence="16">
    <location>
        <begin position="967"/>
        <end position="1009"/>
    </location>
</feature>
<dbReference type="InterPro" id="IPR023406">
    <property type="entry name" value="Topo_IA_AS"/>
</dbReference>
<dbReference type="PRINTS" id="PR00417">
    <property type="entry name" value="PRTPISMRASEI"/>
</dbReference>
<evidence type="ECO:0000256" key="9">
    <source>
        <dbReference type="ARBA" id="ARBA00023029"/>
    </source>
</evidence>
<keyword evidence="8" id="KW-0460">Magnesium</keyword>
<evidence type="ECO:0000313" key="19">
    <source>
        <dbReference type="Proteomes" id="UP000242450"/>
    </source>
</evidence>
<accession>A0A212D8N2</accession>
<dbReference type="Pfam" id="PF01396">
    <property type="entry name" value="Zn_ribbon_Top1"/>
    <property type="match status" value="1"/>
</dbReference>
<dbReference type="InterPro" id="IPR006171">
    <property type="entry name" value="TOPRIM_dom"/>
</dbReference>
<feature type="region of interest" description="Disordered" evidence="14">
    <location>
        <begin position="825"/>
        <end position="882"/>
    </location>
</feature>
<dbReference type="SMART" id="SM00436">
    <property type="entry name" value="TOP1Bc"/>
    <property type="match status" value="1"/>
</dbReference>
<feature type="domain" description="Topo IA-type catalytic" evidence="17">
    <location>
        <begin position="241"/>
        <end position="686"/>
    </location>
</feature>
<dbReference type="PROSITE" id="PS00396">
    <property type="entry name" value="TOPO_IA_1"/>
    <property type="match status" value="1"/>
</dbReference>
<dbReference type="GO" id="GO:0006281">
    <property type="term" value="P:DNA repair"/>
    <property type="evidence" value="ECO:0007669"/>
    <property type="project" value="TreeGrafter"/>
</dbReference>
<dbReference type="Gene3D" id="1.10.460.10">
    <property type="entry name" value="Topoisomerase I, domain 2"/>
    <property type="match status" value="1"/>
</dbReference>
<feature type="region of interest" description="Disordered" evidence="14">
    <location>
        <begin position="1014"/>
        <end position="1071"/>
    </location>
</feature>